<reference evidence="3 4" key="1">
    <citation type="submission" date="2022-06" db="EMBL/GenBank/DDBJ databases">
        <title>Rhizosaccharibacter gen. nov. sp. nov. KSS12, endophytic bacteria isolated from sugarcane.</title>
        <authorList>
            <person name="Pitiwittayakul N."/>
        </authorList>
    </citation>
    <scope>NUCLEOTIDE SEQUENCE [LARGE SCALE GENOMIC DNA]</scope>
    <source>
        <strain evidence="3 4">KSS12</strain>
    </source>
</reference>
<proteinExistence type="inferred from homology"/>
<accession>A0ABT1VX97</accession>
<dbReference type="SUPFAM" id="SSF56112">
    <property type="entry name" value="Protein kinase-like (PK-like)"/>
    <property type="match status" value="1"/>
</dbReference>
<comment type="similarity">
    <text evidence="1">Belongs to the protein kinase superfamily. ADCK protein kinase family.</text>
</comment>
<dbReference type="Pfam" id="PF03109">
    <property type="entry name" value="ABC1"/>
    <property type="match status" value="1"/>
</dbReference>
<dbReference type="InterPro" id="IPR034646">
    <property type="entry name" value="ADCK3_dom"/>
</dbReference>
<dbReference type="InterPro" id="IPR050154">
    <property type="entry name" value="UbiB_kinase"/>
</dbReference>
<dbReference type="CDD" id="cd13970">
    <property type="entry name" value="ABC1_ADCK3"/>
    <property type="match status" value="1"/>
</dbReference>
<dbReference type="EMBL" id="JAMZEJ010000003">
    <property type="protein sequence ID" value="MCQ8240314.1"/>
    <property type="molecule type" value="Genomic_DNA"/>
</dbReference>
<dbReference type="RefSeq" id="WP_422919045.1">
    <property type="nucleotide sequence ID" value="NZ_JAMZEJ010000003.1"/>
</dbReference>
<keyword evidence="3" id="KW-0808">Transferase</keyword>
<keyword evidence="4" id="KW-1185">Reference proteome</keyword>
<dbReference type="Proteomes" id="UP001524547">
    <property type="component" value="Unassembled WGS sequence"/>
</dbReference>
<evidence type="ECO:0000259" key="2">
    <source>
        <dbReference type="Pfam" id="PF03109"/>
    </source>
</evidence>
<comment type="caution">
    <text evidence="3">The sequence shown here is derived from an EMBL/GenBank/DDBJ whole genome shotgun (WGS) entry which is preliminary data.</text>
</comment>
<dbReference type="InterPro" id="IPR011009">
    <property type="entry name" value="Kinase-like_dom_sf"/>
</dbReference>
<name>A0ABT1VX97_9PROT</name>
<feature type="domain" description="ABC1 atypical kinase-like" evidence="2">
    <location>
        <begin position="87"/>
        <end position="325"/>
    </location>
</feature>
<dbReference type="PANTHER" id="PTHR10566">
    <property type="entry name" value="CHAPERONE-ACTIVITY OF BC1 COMPLEX CABC1 -RELATED"/>
    <property type="match status" value="1"/>
</dbReference>
<sequence>MTTRDDFERGSVFGELRRFARTSGAVGGIAARLAGSRIGIRTNKTAHAEDLRAVLGGLKGPLMKVAQILSTIPDALPEEYAAELAHLQANAPPMGWSFVRRRMANELGLDWEKRFGSFEREAAAAASLGQVHRATLPDGTPLAAKLQYPDMTSTVEADLRQLRLAMAVYHRIDNAIQQDEVYKELAERVREELDYLREASHLRLYRDMLADHADISVPRPVEELSTRRLLTMEWLEGTSLRDRLDGDPSLESRNAMASALFKAWYVPLYRYGVIHGDPHMGNFQVRADDGLNLLDFGAIRIFPPHFVQGVIDLHRAIEKNDEDAAHHAYETWGFVGLTREKMNILNEWARFIYEPLLQDRVRPIQENEDPMFGRRVAERVHEGLKRTGGVKPPREFVLIDRSALGLGSVFLRLKAKLNWHRMFNELIADFDEQRLAAQQKAALEAAKVPAPLSAV</sequence>
<evidence type="ECO:0000313" key="3">
    <source>
        <dbReference type="EMBL" id="MCQ8240314.1"/>
    </source>
</evidence>
<protein>
    <submittedName>
        <fullName evidence="3">AarF/ABC1/UbiB kinase family protein</fullName>
    </submittedName>
</protein>
<dbReference type="InterPro" id="IPR004147">
    <property type="entry name" value="ABC1_dom"/>
</dbReference>
<organism evidence="3 4">
    <name type="scientific">Rhizosaccharibacter radicis</name>
    <dbReference type="NCBI Taxonomy" id="2782605"/>
    <lineage>
        <taxon>Bacteria</taxon>
        <taxon>Pseudomonadati</taxon>
        <taxon>Pseudomonadota</taxon>
        <taxon>Alphaproteobacteria</taxon>
        <taxon>Acetobacterales</taxon>
        <taxon>Acetobacteraceae</taxon>
        <taxon>Rhizosaccharibacter</taxon>
    </lineage>
</organism>
<gene>
    <name evidence="3" type="ORF">NFI88_05585</name>
</gene>
<dbReference type="PANTHER" id="PTHR10566:SF113">
    <property type="entry name" value="PROTEIN ACTIVITY OF BC1 COMPLEX KINASE 7, CHLOROPLASTIC"/>
    <property type="match status" value="1"/>
</dbReference>
<dbReference type="GO" id="GO:0016301">
    <property type="term" value="F:kinase activity"/>
    <property type="evidence" value="ECO:0007669"/>
    <property type="project" value="UniProtKB-KW"/>
</dbReference>
<evidence type="ECO:0000256" key="1">
    <source>
        <dbReference type="ARBA" id="ARBA00009670"/>
    </source>
</evidence>
<evidence type="ECO:0000313" key="4">
    <source>
        <dbReference type="Proteomes" id="UP001524547"/>
    </source>
</evidence>
<keyword evidence="3" id="KW-0418">Kinase</keyword>